<accession>A0A6C0AYY4</accession>
<dbReference type="GO" id="GO:0006487">
    <property type="term" value="P:protein N-linked glycosylation"/>
    <property type="evidence" value="ECO:0007669"/>
    <property type="project" value="TreeGrafter"/>
</dbReference>
<dbReference type="AlphaFoldDB" id="A0A6C0AYY4"/>
<dbReference type="InterPro" id="IPR029044">
    <property type="entry name" value="Nucleotide-diphossugar_trans"/>
</dbReference>
<dbReference type="PANTHER" id="PTHR31834">
    <property type="entry name" value="INITIATION-SPECIFIC ALPHA-1,6-MANNOSYLTRANSFERASE"/>
    <property type="match status" value="1"/>
</dbReference>
<organism evidence="1">
    <name type="scientific">viral metagenome</name>
    <dbReference type="NCBI Taxonomy" id="1070528"/>
    <lineage>
        <taxon>unclassified sequences</taxon>
        <taxon>metagenomes</taxon>
        <taxon>organismal metagenomes</taxon>
    </lineage>
</organism>
<dbReference type="GO" id="GO:0000009">
    <property type="term" value="F:alpha-1,6-mannosyltransferase activity"/>
    <property type="evidence" value="ECO:0007669"/>
    <property type="project" value="InterPro"/>
</dbReference>
<dbReference type="SUPFAM" id="SSF53448">
    <property type="entry name" value="Nucleotide-diphospho-sugar transferases"/>
    <property type="match status" value="1"/>
</dbReference>
<proteinExistence type="predicted"/>
<evidence type="ECO:0000313" key="1">
    <source>
        <dbReference type="EMBL" id="QHS85207.1"/>
    </source>
</evidence>
<sequence length="243" mass="28683">MESIDILNPDNTTIPRRIFQTHKSRRYVQKRPYLRNAVSSWRQYISLYDYYFYTDEMCDEFMHSDMVQIFGDKISQAYDKLPSMIMKSQLWSYCILYKFGGIYADANVASRCDPFVFTNYDTMLLCSSEDKNNLCNWCFSAPAKSRILKSIIQLSVKRILESTKNNTENNVENNAENNVENIDNINNIYCLTGREVFTSGIETYLTSKKMTIFHDKKKYSAYKNHTMICIKPEVFYNFIIDYL</sequence>
<dbReference type="InterPro" id="IPR007577">
    <property type="entry name" value="GlycoTrfase_DXD_sugar-bd_CS"/>
</dbReference>
<dbReference type="Pfam" id="PF04488">
    <property type="entry name" value="Gly_transf_sug"/>
    <property type="match status" value="1"/>
</dbReference>
<dbReference type="GO" id="GO:0000136">
    <property type="term" value="C:mannan polymerase complex"/>
    <property type="evidence" value="ECO:0007669"/>
    <property type="project" value="TreeGrafter"/>
</dbReference>
<dbReference type="EMBL" id="MN739042">
    <property type="protein sequence ID" value="QHS85207.1"/>
    <property type="molecule type" value="Genomic_DNA"/>
</dbReference>
<dbReference type="Gene3D" id="3.90.550.20">
    <property type="match status" value="1"/>
</dbReference>
<name>A0A6C0AYY4_9ZZZZ</name>
<protein>
    <recommendedName>
        <fullName evidence="2">Alpha 1,4-glycosyltransferase domain-containing protein</fullName>
    </recommendedName>
</protein>
<reference evidence="1" key="1">
    <citation type="journal article" date="2020" name="Nature">
        <title>Giant virus diversity and host interactions through global metagenomics.</title>
        <authorList>
            <person name="Schulz F."/>
            <person name="Roux S."/>
            <person name="Paez-Espino D."/>
            <person name="Jungbluth S."/>
            <person name="Walsh D.A."/>
            <person name="Denef V.J."/>
            <person name="McMahon K.D."/>
            <person name="Konstantinidis K.T."/>
            <person name="Eloe-Fadrosh E.A."/>
            <person name="Kyrpides N.C."/>
            <person name="Woyke T."/>
        </authorList>
    </citation>
    <scope>NUCLEOTIDE SEQUENCE</scope>
    <source>
        <strain evidence="1">GVMAG-M-3300009182-78</strain>
    </source>
</reference>
<dbReference type="PANTHER" id="PTHR31834:SF1">
    <property type="entry name" value="INITIATION-SPECIFIC ALPHA-1,6-MANNOSYLTRANSFERASE"/>
    <property type="match status" value="1"/>
</dbReference>
<dbReference type="InterPro" id="IPR039367">
    <property type="entry name" value="Och1-like"/>
</dbReference>
<evidence type="ECO:0008006" key="2">
    <source>
        <dbReference type="Google" id="ProtNLM"/>
    </source>
</evidence>